<protein>
    <submittedName>
        <fullName evidence="1">Uncharacterized protein</fullName>
    </submittedName>
</protein>
<reference evidence="1 2" key="1">
    <citation type="submission" date="2020-08" db="EMBL/GenBank/DDBJ databases">
        <title>Plant Genome Project.</title>
        <authorList>
            <person name="Zhang R.-G."/>
        </authorList>
    </citation>
    <scope>NUCLEOTIDE SEQUENCE [LARGE SCALE GENOMIC DNA]</scope>
    <source>
        <tissue evidence="1">Rhizome</tissue>
    </source>
</reference>
<dbReference type="EMBL" id="JACMSC010000004">
    <property type="protein sequence ID" value="KAG6523666.1"/>
    <property type="molecule type" value="Genomic_DNA"/>
</dbReference>
<accession>A0A8J5LU96</accession>
<sequence length="130" mass="14871">MVGVGLDSCCRCAHAGARLKDQFSSSDVFFKYLKSLKKARTPEVGIVAYESDSVEFRELQAVERHLNMCAKARKVVDWKSALKESWLQNLKHNFDFISLKKLIWSYPTVQVNMARGRFENDFTKSKADSS</sequence>
<proteinExistence type="predicted"/>
<name>A0A8J5LU96_ZINOF</name>
<evidence type="ECO:0000313" key="2">
    <source>
        <dbReference type="Proteomes" id="UP000734854"/>
    </source>
</evidence>
<gene>
    <name evidence="1" type="ORF">ZIOFF_013531</name>
</gene>
<comment type="caution">
    <text evidence="1">The sequence shown here is derived from an EMBL/GenBank/DDBJ whole genome shotgun (WGS) entry which is preliminary data.</text>
</comment>
<organism evidence="1 2">
    <name type="scientific">Zingiber officinale</name>
    <name type="common">Ginger</name>
    <name type="synonym">Amomum zingiber</name>
    <dbReference type="NCBI Taxonomy" id="94328"/>
    <lineage>
        <taxon>Eukaryota</taxon>
        <taxon>Viridiplantae</taxon>
        <taxon>Streptophyta</taxon>
        <taxon>Embryophyta</taxon>
        <taxon>Tracheophyta</taxon>
        <taxon>Spermatophyta</taxon>
        <taxon>Magnoliopsida</taxon>
        <taxon>Liliopsida</taxon>
        <taxon>Zingiberales</taxon>
        <taxon>Zingiberaceae</taxon>
        <taxon>Zingiber</taxon>
    </lineage>
</organism>
<dbReference type="Proteomes" id="UP000734854">
    <property type="component" value="Unassembled WGS sequence"/>
</dbReference>
<dbReference type="AlphaFoldDB" id="A0A8J5LU96"/>
<evidence type="ECO:0000313" key="1">
    <source>
        <dbReference type="EMBL" id="KAG6523666.1"/>
    </source>
</evidence>
<keyword evidence="2" id="KW-1185">Reference proteome</keyword>